<name>A0AAV7TRE3_PLEWA</name>
<dbReference type="EMBL" id="JANPWB010000006">
    <property type="protein sequence ID" value="KAJ1179178.1"/>
    <property type="molecule type" value="Genomic_DNA"/>
</dbReference>
<gene>
    <name evidence="1" type="ORF">NDU88_004414</name>
</gene>
<evidence type="ECO:0000313" key="2">
    <source>
        <dbReference type="Proteomes" id="UP001066276"/>
    </source>
</evidence>
<sequence>MENDIVRLLVDETCLRLLVVFSASKLQMFNYHQAAAITPQQLSALDPQQQRALSLVLTAWDDNLVDFRGREFMVLLLSEEEDDELLHACWLGMAESNSLCF</sequence>
<proteinExistence type="predicted"/>
<organism evidence="1 2">
    <name type="scientific">Pleurodeles waltl</name>
    <name type="common">Iberian ribbed newt</name>
    <dbReference type="NCBI Taxonomy" id="8319"/>
    <lineage>
        <taxon>Eukaryota</taxon>
        <taxon>Metazoa</taxon>
        <taxon>Chordata</taxon>
        <taxon>Craniata</taxon>
        <taxon>Vertebrata</taxon>
        <taxon>Euteleostomi</taxon>
        <taxon>Amphibia</taxon>
        <taxon>Batrachia</taxon>
        <taxon>Caudata</taxon>
        <taxon>Salamandroidea</taxon>
        <taxon>Salamandridae</taxon>
        <taxon>Pleurodelinae</taxon>
        <taxon>Pleurodeles</taxon>
    </lineage>
</organism>
<protein>
    <submittedName>
        <fullName evidence="1">Uncharacterized protein</fullName>
    </submittedName>
</protein>
<reference evidence="1" key="1">
    <citation type="journal article" date="2022" name="bioRxiv">
        <title>Sequencing and chromosome-scale assembly of the giantPleurodeles waltlgenome.</title>
        <authorList>
            <person name="Brown T."/>
            <person name="Elewa A."/>
            <person name="Iarovenko S."/>
            <person name="Subramanian E."/>
            <person name="Araus A.J."/>
            <person name="Petzold A."/>
            <person name="Susuki M."/>
            <person name="Suzuki K.-i.T."/>
            <person name="Hayashi T."/>
            <person name="Toyoda A."/>
            <person name="Oliveira C."/>
            <person name="Osipova E."/>
            <person name="Leigh N.D."/>
            <person name="Simon A."/>
            <person name="Yun M.H."/>
        </authorList>
    </citation>
    <scope>NUCLEOTIDE SEQUENCE</scope>
    <source>
        <strain evidence="1">20211129_DDA</strain>
        <tissue evidence="1">Liver</tissue>
    </source>
</reference>
<comment type="caution">
    <text evidence="1">The sequence shown here is derived from an EMBL/GenBank/DDBJ whole genome shotgun (WGS) entry which is preliminary data.</text>
</comment>
<evidence type="ECO:0000313" key="1">
    <source>
        <dbReference type="EMBL" id="KAJ1179178.1"/>
    </source>
</evidence>
<accession>A0AAV7TRE3</accession>
<dbReference type="Proteomes" id="UP001066276">
    <property type="component" value="Chromosome 3_2"/>
</dbReference>
<dbReference type="AlphaFoldDB" id="A0AAV7TRE3"/>
<keyword evidence="2" id="KW-1185">Reference proteome</keyword>